<evidence type="ECO:0000313" key="1">
    <source>
        <dbReference type="EMBL" id="MYN47499.1"/>
    </source>
</evidence>
<reference evidence="1" key="1">
    <citation type="submission" date="2019-12" db="EMBL/GenBank/DDBJ databases">
        <title>Novel species isolated from a subtropical stream in China.</title>
        <authorList>
            <person name="Lu H."/>
        </authorList>
    </citation>
    <scope>NUCLEOTIDE SEQUENCE [LARGE SCALE GENOMIC DNA]</scope>
    <source>
        <strain evidence="1">FT93W</strain>
    </source>
</reference>
<organism evidence="1 2">
    <name type="scientific">Duganella fentianensis</name>
    <dbReference type="NCBI Taxonomy" id="2692177"/>
    <lineage>
        <taxon>Bacteria</taxon>
        <taxon>Pseudomonadati</taxon>
        <taxon>Pseudomonadota</taxon>
        <taxon>Betaproteobacteria</taxon>
        <taxon>Burkholderiales</taxon>
        <taxon>Oxalobacteraceae</taxon>
        <taxon>Telluria group</taxon>
        <taxon>Duganella</taxon>
    </lineage>
</organism>
<dbReference type="RefSeq" id="WP_161036904.1">
    <property type="nucleotide sequence ID" value="NZ_WWCL01000005.1"/>
</dbReference>
<accession>A0A845I2N6</accession>
<comment type="caution">
    <text evidence="1">The sequence shown here is derived from an EMBL/GenBank/DDBJ whole genome shotgun (WGS) entry which is preliminary data.</text>
</comment>
<name>A0A845I2N6_9BURK</name>
<keyword evidence="2" id="KW-1185">Reference proteome</keyword>
<dbReference type="GO" id="GO:0015627">
    <property type="term" value="C:type II protein secretion system complex"/>
    <property type="evidence" value="ECO:0007669"/>
    <property type="project" value="InterPro"/>
</dbReference>
<proteinExistence type="predicted"/>
<dbReference type="AlphaFoldDB" id="A0A845I2N6"/>
<dbReference type="GO" id="GO:0015628">
    <property type="term" value="P:protein secretion by the type II secretion system"/>
    <property type="evidence" value="ECO:0007669"/>
    <property type="project" value="InterPro"/>
</dbReference>
<evidence type="ECO:0000313" key="2">
    <source>
        <dbReference type="Proteomes" id="UP000444316"/>
    </source>
</evidence>
<dbReference type="EMBL" id="WWCL01000005">
    <property type="protein sequence ID" value="MYN47499.1"/>
    <property type="molecule type" value="Genomic_DNA"/>
</dbReference>
<dbReference type="InterPro" id="IPR007690">
    <property type="entry name" value="T2SS_GspM"/>
</dbReference>
<dbReference type="Proteomes" id="UP000444316">
    <property type="component" value="Unassembled WGS sequence"/>
</dbReference>
<dbReference type="Pfam" id="PF04612">
    <property type="entry name" value="T2SSM"/>
    <property type="match status" value="1"/>
</dbReference>
<evidence type="ECO:0008006" key="3">
    <source>
        <dbReference type="Google" id="ProtNLM"/>
    </source>
</evidence>
<sequence>MMANWKKFDTWLMALSLRERLLGTLCLVLLLVYLGYQLGLEPLYRQNAVLRDTLEQQSQQTSAIDSELAQMAAASRRDPDQELRRKLATVQADSAALREKLRVAQKGLVAPERMGPLLQQMVNGHGKLRLVSLKTLVPQGTADGQFQANEGSDARSSATPLLYRHGVQVVLQGSYLDMITYLEALEAMPQQLFWGDAVLDASGNGAARLSLTLYTLSLDSKWIAL</sequence>
<protein>
    <recommendedName>
        <fullName evidence="3">MSHA biogenesis protein MshJ</fullName>
    </recommendedName>
</protein>
<gene>
    <name evidence="1" type="ORF">GTP23_20855</name>
</gene>